<evidence type="ECO:0000313" key="3">
    <source>
        <dbReference type="EMBL" id="OHS95329.1"/>
    </source>
</evidence>
<dbReference type="VEuPathDB" id="TrichDB:TRFO_38564"/>
<dbReference type="AlphaFoldDB" id="A0A1J4J9I8"/>
<gene>
    <name evidence="3" type="ORF">TRFO_38564</name>
</gene>
<dbReference type="Pfam" id="PF12796">
    <property type="entry name" value="Ank_2"/>
    <property type="match status" value="2"/>
</dbReference>
<reference evidence="3" key="1">
    <citation type="submission" date="2016-10" db="EMBL/GenBank/DDBJ databases">
        <authorList>
            <person name="Benchimol M."/>
            <person name="Almeida L.G."/>
            <person name="Vasconcelos A.T."/>
            <person name="Perreira-Neves A."/>
            <person name="Rosa I.A."/>
            <person name="Tasca T."/>
            <person name="Bogo M.R."/>
            <person name="de Souza W."/>
        </authorList>
    </citation>
    <scope>NUCLEOTIDE SEQUENCE [LARGE SCALE GENOMIC DNA]</scope>
    <source>
        <strain evidence="3">K</strain>
    </source>
</reference>
<dbReference type="InterPro" id="IPR002110">
    <property type="entry name" value="Ankyrin_rpt"/>
</dbReference>
<organism evidence="3 4">
    <name type="scientific">Tritrichomonas foetus</name>
    <dbReference type="NCBI Taxonomy" id="1144522"/>
    <lineage>
        <taxon>Eukaryota</taxon>
        <taxon>Metamonada</taxon>
        <taxon>Parabasalia</taxon>
        <taxon>Tritrichomonadida</taxon>
        <taxon>Tritrichomonadidae</taxon>
        <taxon>Tritrichomonas</taxon>
    </lineage>
</organism>
<name>A0A1J4J9I8_9EUKA</name>
<dbReference type="Proteomes" id="UP000179807">
    <property type="component" value="Unassembled WGS sequence"/>
</dbReference>
<keyword evidence="1" id="KW-0677">Repeat</keyword>
<dbReference type="RefSeq" id="XP_068348466.1">
    <property type="nucleotide sequence ID" value="XM_068512119.1"/>
</dbReference>
<accession>A0A1J4J9I8</accession>
<comment type="caution">
    <text evidence="3">The sequence shown here is derived from an EMBL/GenBank/DDBJ whole genome shotgun (WGS) entry which is preliminary data.</text>
</comment>
<dbReference type="Gene3D" id="1.25.40.20">
    <property type="entry name" value="Ankyrin repeat-containing domain"/>
    <property type="match status" value="2"/>
</dbReference>
<keyword evidence="2" id="KW-0040">ANK repeat</keyword>
<keyword evidence="4" id="KW-1185">Reference proteome</keyword>
<evidence type="ECO:0000256" key="2">
    <source>
        <dbReference type="ARBA" id="ARBA00023043"/>
    </source>
</evidence>
<proteinExistence type="predicted"/>
<protein>
    <submittedName>
        <fullName evidence="3">Uncharacterized protein</fullName>
    </submittedName>
</protein>
<dbReference type="InterPro" id="IPR036770">
    <property type="entry name" value="Ankyrin_rpt-contain_sf"/>
</dbReference>
<dbReference type="OrthoDB" id="2163089at2759"/>
<evidence type="ECO:0000313" key="4">
    <source>
        <dbReference type="Proteomes" id="UP000179807"/>
    </source>
</evidence>
<dbReference type="PANTHER" id="PTHR24198:SF165">
    <property type="entry name" value="ANKYRIN REPEAT-CONTAINING PROTEIN-RELATED"/>
    <property type="match status" value="1"/>
</dbReference>
<sequence length="504" mass="58750">MFTKEFQKFQPRINLLVECQNRLLAICDENFDETLQFLRSIITDDKNLSTLLFLMGSVTSKRPRNSNLYKKILIDFKESIQSHFPCRLIICYLGNPYFFPTLVDILYENDFYSKEIVSRLIENHPLFSVCKSFHNKKEKEGEISYESNIVNMTINDNISEFLNTVASSNLNLFQKFFDQGNENRSLIEISAQYASINVFKYLWLQIGSDMTEELLKSVYQMAVYGGNYEIIHICEEKIHFAELSDFDQENIMFSAIKGNYKEIIHYLIDQHSIKVTKSHLIISLLEKNLDFFFEHFPKLMNENNIFINFCEPHTTNRQNLFDLLHVACFLGFTELVPFLLLFNFRPLSQYAGRTSIVLAATYGYFDIVKLLCETKKFDTEYQKAFEIAVANDFPQIVEYFSPLVDINFNNSFALRVAVDKGNTEVVRILAKLPNININPLTSIKSTPLHTAAEKGFKEIVLILLENPTIIANQRDNKRSFYIFYIDSKRPSKNERTHRNCSYIG</sequence>
<dbReference type="SUPFAM" id="SSF48403">
    <property type="entry name" value="Ankyrin repeat"/>
    <property type="match status" value="1"/>
</dbReference>
<dbReference type="EMBL" id="MLAK01001253">
    <property type="protein sequence ID" value="OHS95329.1"/>
    <property type="molecule type" value="Genomic_DNA"/>
</dbReference>
<dbReference type="PANTHER" id="PTHR24198">
    <property type="entry name" value="ANKYRIN REPEAT AND PROTEIN KINASE DOMAIN-CONTAINING PROTEIN"/>
    <property type="match status" value="1"/>
</dbReference>
<dbReference type="GeneID" id="94846823"/>
<evidence type="ECO:0000256" key="1">
    <source>
        <dbReference type="ARBA" id="ARBA00022737"/>
    </source>
</evidence>
<dbReference type="SMART" id="SM00248">
    <property type="entry name" value="ANK"/>
    <property type="match status" value="5"/>
</dbReference>